<reference evidence="3 4" key="1">
    <citation type="journal article" date="2016" name="Proc. Natl. Acad. Sci. U.S.A.">
        <title>Comparative genomics of biotechnologically important yeasts.</title>
        <authorList>
            <person name="Riley R."/>
            <person name="Haridas S."/>
            <person name="Wolfe K.H."/>
            <person name="Lopes M.R."/>
            <person name="Hittinger C.T."/>
            <person name="Goeker M."/>
            <person name="Salamov A.A."/>
            <person name="Wisecaver J.H."/>
            <person name="Long T.M."/>
            <person name="Calvey C.H."/>
            <person name="Aerts A.L."/>
            <person name="Barry K.W."/>
            <person name="Choi C."/>
            <person name="Clum A."/>
            <person name="Coughlan A.Y."/>
            <person name="Deshpande S."/>
            <person name="Douglass A.P."/>
            <person name="Hanson S.J."/>
            <person name="Klenk H.-P."/>
            <person name="LaButti K.M."/>
            <person name="Lapidus A."/>
            <person name="Lindquist E.A."/>
            <person name="Lipzen A.M."/>
            <person name="Meier-Kolthoff J.P."/>
            <person name="Ohm R.A."/>
            <person name="Otillar R.P."/>
            <person name="Pangilinan J.L."/>
            <person name="Peng Y."/>
            <person name="Rokas A."/>
            <person name="Rosa C.A."/>
            <person name="Scheuner C."/>
            <person name="Sibirny A.A."/>
            <person name="Slot J.C."/>
            <person name="Stielow J.B."/>
            <person name="Sun H."/>
            <person name="Kurtzman C.P."/>
            <person name="Blackwell M."/>
            <person name="Grigoriev I.V."/>
            <person name="Jeffries T.W."/>
        </authorList>
    </citation>
    <scope>NUCLEOTIDE SEQUENCE [LARGE SCALE GENOMIC DNA]</scope>
    <source>
        <strain evidence="4">ATCC 58044 / CBS 1984 / NCYC 433 / NRRL Y-366-8</strain>
    </source>
</reference>
<proteinExistence type="predicted"/>
<dbReference type="CDD" id="cd02024">
    <property type="entry name" value="NRK1"/>
    <property type="match status" value="1"/>
</dbReference>
<protein>
    <recommendedName>
        <fullName evidence="2">Phosphoribulokinase/uridine kinase domain-containing protein</fullName>
    </recommendedName>
</protein>
<evidence type="ECO:0000256" key="1">
    <source>
        <dbReference type="SAM" id="MobiDB-lite"/>
    </source>
</evidence>
<dbReference type="OrthoDB" id="10041966at2759"/>
<dbReference type="Gene3D" id="3.40.50.300">
    <property type="entry name" value="P-loop containing nucleotide triphosphate hydrolases"/>
    <property type="match status" value="1"/>
</dbReference>
<dbReference type="GO" id="GO:0050262">
    <property type="term" value="F:ribosylnicotinamide kinase activity"/>
    <property type="evidence" value="ECO:0007669"/>
    <property type="project" value="EnsemblFungi"/>
</dbReference>
<feature type="region of interest" description="Disordered" evidence="1">
    <location>
        <begin position="84"/>
        <end position="103"/>
    </location>
</feature>
<dbReference type="SUPFAM" id="SSF52540">
    <property type="entry name" value="P-loop containing nucleoside triphosphate hydrolases"/>
    <property type="match status" value="1"/>
</dbReference>
<dbReference type="RefSeq" id="XP_019039738.1">
    <property type="nucleotide sequence ID" value="XM_019180774.1"/>
</dbReference>
<dbReference type="AlphaFoldDB" id="A0A1E3P4Z1"/>
<feature type="domain" description="Phosphoribulokinase/uridine kinase" evidence="2">
    <location>
        <begin position="6"/>
        <end position="154"/>
    </location>
</feature>
<name>A0A1E3P4Z1_WICAA</name>
<dbReference type="GO" id="GO:0034355">
    <property type="term" value="P:NAD+ biosynthetic process via the salvage pathway"/>
    <property type="evidence" value="ECO:0007669"/>
    <property type="project" value="EnsemblFungi"/>
</dbReference>
<dbReference type="InterPro" id="IPR006083">
    <property type="entry name" value="PRK/URK"/>
</dbReference>
<dbReference type="EMBL" id="KV454209">
    <property type="protein sequence ID" value="ODQ60531.1"/>
    <property type="molecule type" value="Genomic_DNA"/>
</dbReference>
<keyword evidence="4" id="KW-1185">Reference proteome</keyword>
<dbReference type="PANTHER" id="PTHR10285">
    <property type="entry name" value="URIDINE KINASE"/>
    <property type="match status" value="1"/>
</dbReference>
<sequence length="239" mass="27171">KKAVLVGIGGASSSGKTSVAKLLHKIIPDSILLHQDDFYKNDKDIPTDPATGEADWDCPGAINFDDFEKELQYIRANASLSPETESYENRYNSDTKDSGSVSIPQNELDEFESKISKLLAEKNFKLILVDGFMLFHDPKIIKLFDIRIFLRASYQTLKHRRENRAGYQTQETFWVDPPGYFDKLVYPGYSKSHKHLFEDENVENKLNATIAQELNIVSFANNEGCTLKEVLLWSLNSLI</sequence>
<evidence type="ECO:0000313" key="4">
    <source>
        <dbReference type="Proteomes" id="UP000094112"/>
    </source>
</evidence>
<accession>A0A1E3P4Z1</accession>
<dbReference type="GO" id="GO:0005524">
    <property type="term" value="F:ATP binding"/>
    <property type="evidence" value="ECO:0007669"/>
    <property type="project" value="InterPro"/>
</dbReference>
<evidence type="ECO:0000313" key="3">
    <source>
        <dbReference type="EMBL" id="ODQ60531.1"/>
    </source>
</evidence>
<feature type="compositionally biased region" description="Basic and acidic residues" evidence="1">
    <location>
        <begin position="87"/>
        <end position="97"/>
    </location>
</feature>
<feature type="non-terminal residue" evidence="3">
    <location>
        <position position="239"/>
    </location>
</feature>
<dbReference type="GeneID" id="30198020"/>
<dbReference type="PRINTS" id="PR00988">
    <property type="entry name" value="URIDINKINASE"/>
</dbReference>
<organism evidence="3 4">
    <name type="scientific">Wickerhamomyces anomalus (strain ATCC 58044 / CBS 1984 / NCYC 433 / NRRL Y-366-8)</name>
    <name type="common">Yeast</name>
    <name type="synonym">Hansenula anomala</name>
    <dbReference type="NCBI Taxonomy" id="683960"/>
    <lineage>
        <taxon>Eukaryota</taxon>
        <taxon>Fungi</taxon>
        <taxon>Dikarya</taxon>
        <taxon>Ascomycota</taxon>
        <taxon>Saccharomycotina</taxon>
        <taxon>Saccharomycetes</taxon>
        <taxon>Phaffomycetales</taxon>
        <taxon>Wickerhamomycetaceae</taxon>
        <taxon>Wickerhamomyces</taxon>
    </lineage>
</organism>
<dbReference type="STRING" id="683960.A0A1E3P4Z1"/>
<dbReference type="GO" id="GO:0046495">
    <property type="term" value="P:nicotinamide riboside metabolic process"/>
    <property type="evidence" value="ECO:0007669"/>
    <property type="project" value="EnsemblFungi"/>
</dbReference>
<dbReference type="Proteomes" id="UP000094112">
    <property type="component" value="Unassembled WGS sequence"/>
</dbReference>
<dbReference type="InterPro" id="IPR027417">
    <property type="entry name" value="P-loop_NTPase"/>
</dbReference>
<evidence type="ECO:0000259" key="2">
    <source>
        <dbReference type="Pfam" id="PF00485"/>
    </source>
</evidence>
<dbReference type="Pfam" id="PF00485">
    <property type="entry name" value="PRK"/>
    <property type="match status" value="1"/>
</dbReference>
<gene>
    <name evidence="3" type="ORF">WICANDRAFT_18015</name>
</gene>
<feature type="non-terminal residue" evidence="3">
    <location>
        <position position="1"/>
    </location>
</feature>